<keyword evidence="4" id="KW-1185">Reference proteome</keyword>
<protein>
    <recommendedName>
        <fullName evidence="2">Ig-like domain-containing protein</fullName>
    </recommendedName>
</protein>
<keyword evidence="1" id="KW-1133">Transmembrane helix</keyword>
<dbReference type="InterPro" id="IPR007110">
    <property type="entry name" value="Ig-like_dom"/>
</dbReference>
<keyword evidence="1" id="KW-0472">Membrane</keyword>
<dbReference type="GeneTree" id="ENSGT00940000170150"/>
<name>A0A8K9XT15_ONCMY</name>
<keyword evidence="1" id="KW-0812">Transmembrane</keyword>
<feature type="domain" description="Ig-like" evidence="2">
    <location>
        <begin position="267"/>
        <end position="351"/>
    </location>
</feature>
<sequence>MVYTGYFTLDVLHWMFYTGGSVLNWMFYTGCFTLDVLHWMFYTGGSVLHWMFYTGCFTLDVLHWGQCFTLDFLHWGSVSHWMFYTGGGVLHWGQCFTLDGLHWVFYTGCFTLDVLHWGQCFTLEVLHWMFYTGCFTLDVLHWGQCFTLDVLHWMFYTGCFTLDVLHWIFYTGAVFHTGCFTLGAVFYTGCFTLDVAIEIYFSLLLSSFSLYPSDTVYDERLLTAADNFIAAAFKLPRASGCFPPCGFQTTGYVYNCITCQYDSCEFPLDCPTKNITVMENNRTQMRCDVPFPLPYEMKVVWRFAEEIRTQQVDQFEEVTVGIDRLYSIPSAGLRHQGTYQCEIYSDQRSLVRLYYHLIVIPQVVVGHSELQEIFDLSLLPGGQIVTVPGGWSLALLRLPPPSLLTACLTSLLLLLFLSLG</sequence>
<dbReference type="PANTHER" id="PTHR37366">
    <property type="entry name" value="SPERM ACROSOME MEMBRANE-ASSOCIATED PROTEIN 6"/>
    <property type="match status" value="1"/>
</dbReference>
<evidence type="ECO:0000256" key="1">
    <source>
        <dbReference type="SAM" id="Phobius"/>
    </source>
</evidence>
<evidence type="ECO:0000313" key="4">
    <source>
        <dbReference type="Proteomes" id="UP000694395"/>
    </source>
</evidence>
<dbReference type="AlphaFoldDB" id="A0A8K9XT15"/>
<dbReference type="InterPro" id="IPR034549">
    <property type="entry name" value="SPACA6"/>
</dbReference>
<dbReference type="Gene3D" id="2.60.40.10">
    <property type="entry name" value="Immunoglobulins"/>
    <property type="match status" value="1"/>
</dbReference>
<dbReference type="Proteomes" id="UP000694395">
    <property type="component" value="Chromosome 3"/>
</dbReference>
<dbReference type="GO" id="GO:0007342">
    <property type="term" value="P:fusion of sperm to egg plasma membrane involved in single fertilization"/>
    <property type="evidence" value="ECO:0007669"/>
    <property type="project" value="InterPro"/>
</dbReference>
<evidence type="ECO:0000259" key="2">
    <source>
        <dbReference type="PROSITE" id="PS50835"/>
    </source>
</evidence>
<dbReference type="PANTHER" id="PTHR37366:SF1">
    <property type="entry name" value="SPERM ACROSOME MEMBRANE-ASSOCIATED PROTEIN 6"/>
    <property type="match status" value="1"/>
</dbReference>
<reference evidence="3" key="3">
    <citation type="submission" date="2025-09" db="UniProtKB">
        <authorList>
            <consortium name="Ensembl"/>
        </authorList>
    </citation>
    <scope>IDENTIFICATION</scope>
</reference>
<accession>A0A8K9XT15</accession>
<reference evidence="3" key="2">
    <citation type="submission" date="2025-08" db="UniProtKB">
        <authorList>
            <consortium name="Ensembl"/>
        </authorList>
    </citation>
    <scope>IDENTIFICATION</scope>
</reference>
<dbReference type="SUPFAM" id="SSF48726">
    <property type="entry name" value="Immunoglobulin"/>
    <property type="match status" value="1"/>
</dbReference>
<dbReference type="Ensembl" id="ENSOMYT00000147118.1">
    <property type="protein sequence ID" value="ENSOMYP00000137450.1"/>
    <property type="gene ID" value="ENSOMYG00000077346.1"/>
</dbReference>
<organism evidence="3 4">
    <name type="scientific">Oncorhynchus mykiss</name>
    <name type="common">Rainbow trout</name>
    <name type="synonym">Salmo gairdneri</name>
    <dbReference type="NCBI Taxonomy" id="8022"/>
    <lineage>
        <taxon>Eukaryota</taxon>
        <taxon>Metazoa</taxon>
        <taxon>Chordata</taxon>
        <taxon>Craniata</taxon>
        <taxon>Vertebrata</taxon>
        <taxon>Euteleostomi</taxon>
        <taxon>Actinopterygii</taxon>
        <taxon>Neopterygii</taxon>
        <taxon>Teleostei</taxon>
        <taxon>Protacanthopterygii</taxon>
        <taxon>Salmoniformes</taxon>
        <taxon>Salmonidae</taxon>
        <taxon>Salmoninae</taxon>
        <taxon>Oncorhynchus</taxon>
    </lineage>
</organism>
<dbReference type="InterPro" id="IPR036179">
    <property type="entry name" value="Ig-like_dom_sf"/>
</dbReference>
<reference evidence="3" key="1">
    <citation type="submission" date="2020-07" db="EMBL/GenBank/DDBJ databases">
        <title>A long reads based de novo assembly of the rainbow trout Arlee double haploid line genome.</title>
        <authorList>
            <person name="Gao G."/>
            <person name="Palti Y."/>
        </authorList>
    </citation>
    <scope>NUCLEOTIDE SEQUENCE [LARGE SCALE GENOMIC DNA]</scope>
</reference>
<dbReference type="InterPro" id="IPR013783">
    <property type="entry name" value="Ig-like_fold"/>
</dbReference>
<evidence type="ECO:0000313" key="3">
    <source>
        <dbReference type="Ensembl" id="ENSOMYP00000137450.1"/>
    </source>
</evidence>
<proteinExistence type="predicted"/>
<feature type="transmembrane region" description="Helical" evidence="1">
    <location>
        <begin position="22"/>
        <end position="42"/>
    </location>
</feature>
<dbReference type="PROSITE" id="PS50835">
    <property type="entry name" value="IG_LIKE"/>
    <property type="match status" value="1"/>
</dbReference>